<accession>A0A2U1M1W3</accession>
<dbReference type="OrthoDB" id="3509362at2759"/>
<dbReference type="Gene3D" id="3.90.180.10">
    <property type="entry name" value="Medium-chain alcohol dehydrogenases, catalytic domain"/>
    <property type="match status" value="1"/>
</dbReference>
<evidence type="ECO:0000313" key="2">
    <source>
        <dbReference type="Proteomes" id="UP000245207"/>
    </source>
</evidence>
<dbReference type="Proteomes" id="UP000245207">
    <property type="component" value="Unassembled WGS sequence"/>
</dbReference>
<reference evidence="1 2" key="1">
    <citation type="journal article" date="2018" name="Mol. Plant">
        <title>The genome of Artemisia annua provides insight into the evolution of Asteraceae family and artemisinin biosynthesis.</title>
        <authorList>
            <person name="Shen Q."/>
            <person name="Zhang L."/>
            <person name="Liao Z."/>
            <person name="Wang S."/>
            <person name="Yan T."/>
            <person name="Shi P."/>
            <person name="Liu M."/>
            <person name="Fu X."/>
            <person name="Pan Q."/>
            <person name="Wang Y."/>
            <person name="Lv Z."/>
            <person name="Lu X."/>
            <person name="Zhang F."/>
            <person name="Jiang W."/>
            <person name="Ma Y."/>
            <person name="Chen M."/>
            <person name="Hao X."/>
            <person name="Li L."/>
            <person name="Tang Y."/>
            <person name="Lv G."/>
            <person name="Zhou Y."/>
            <person name="Sun X."/>
            <person name="Brodelius P.E."/>
            <person name="Rose J.K.C."/>
            <person name="Tang K."/>
        </authorList>
    </citation>
    <scope>NUCLEOTIDE SEQUENCE [LARGE SCALE GENOMIC DNA]</scope>
    <source>
        <strain evidence="2">cv. Huhao1</strain>
        <tissue evidence="1">Leaf</tissue>
    </source>
</reference>
<comment type="caution">
    <text evidence="1">The sequence shown here is derived from an EMBL/GenBank/DDBJ whole genome shotgun (WGS) entry which is preliminary data.</text>
</comment>
<gene>
    <name evidence="1" type="ORF">CTI12_AA427930</name>
</gene>
<dbReference type="SUPFAM" id="SSF50129">
    <property type="entry name" value="GroES-like"/>
    <property type="match status" value="1"/>
</dbReference>
<dbReference type="EMBL" id="PKPP01006807">
    <property type="protein sequence ID" value="PWA55258.1"/>
    <property type="molecule type" value="Genomic_DNA"/>
</dbReference>
<dbReference type="STRING" id="35608.A0A2U1M1W3"/>
<evidence type="ECO:0000313" key="1">
    <source>
        <dbReference type="EMBL" id="PWA55258.1"/>
    </source>
</evidence>
<name>A0A2U1M1W3_ARTAN</name>
<proteinExistence type="predicted"/>
<organism evidence="1 2">
    <name type="scientific">Artemisia annua</name>
    <name type="common">Sweet wormwood</name>
    <dbReference type="NCBI Taxonomy" id="35608"/>
    <lineage>
        <taxon>Eukaryota</taxon>
        <taxon>Viridiplantae</taxon>
        <taxon>Streptophyta</taxon>
        <taxon>Embryophyta</taxon>
        <taxon>Tracheophyta</taxon>
        <taxon>Spermatophyta</taxon>
        <taxon>Magnoliopsida</taxon>
        <taxon>eudicotyledons</taxon>
        <taxon>Gunneridae</taxon>
        <taxon>Pentapetalae</taxon>
        <taxon>asterids</taxon>
        <taxon>campanulids</taxon>
        <taxon>Asterales</taxon>
        <taxon>Asteraceae</taxon>
        <taxon>Asteroideae</taxon>
        <taxon>Anthemideae</taxon>
        <taxon>Artemisiinae</taxon>
        <taxon>Artemisia</taxon>
    </lineage>
</organism>
<protein>
    <submittedName>
        <fullName evidence="1">Alcohol dehydrogenase, C-terminal</fullName>
    </submittedName>
</protein>
<dbReference type="AlphaFoldDB" id="A0A2U1M1W3"/>
<sequence>MEAMGVVIGVGPELTGRQVGDVVTYGRALIGAYDEQQIIPAESVVSVPSYIGPNVADSKKKG</sequence>
<keyword evidence="2" id="KW-1185">Reference proteome</keyword>
<dbReference type="InterPro" id="IPR011032">
    <property type="entry name" value="GroES-like_sf"/>
</dbReference>